<dbReference type="InterPro" id="IPR038056">
    <property type="entry name" value="YjbR-like_sf"/>
</dbReference>
<evidence type="ECO:0000313" key="1">
    <source>
        <dbReference type="EMBL" id="TDU64293.1"/>
    </source>
</evidence>
<sequence length="120" mass="13644">MTLADFCAHCLSLPQVEETTPFGPDVLVYKVAGKMFALTTPDEYPPSANLKCDPERAIELRDRYEDIQPGYHMNKRHWNTLILESSLPTKLVKELIGHSYQLVVSGLPKKLRETLRSDSQ</sequence>
<dbReference type="Pfam" id="PF04237">
    <property type="entry name" value="YjbR"/>
    <property type="match status" value="1"/>
</dbReference>
<dbReference type="PANTHER" id="PTHR35145:SF1">
    <property type="entry name" value="CYTOPLASMIC PROTEIN"/>
    <property type="match status" value="1"/>
</dbReference>
<dbReference type="EMBL" id="SOCA01000011">
    <property type="protein sequence ID" value="TDU64293.1"/>
    <property type="molecule type" value="Genomic_DNA"/>
</dbReference>
<protein>
    <submittedName>
        <fullName evidence="1">Putative DNA-binding protein (MmcQ/YjbR family)</fullName>
    </submittedName>
</protein>
<keyword evidence="1" id="KW-0238">DNA-binding</keyword>
<gene>
    <name evidence="1" type="ORF">EI77_04181</name>
</gene>
<dbReference type="InterPro" id="IPR058532">
    <property type="entry name" value="YjbR/MT2646/Rv2570-like"/>
</dbReference>
<name>A0A4R7RLG0_9BACT</name>
<accession>A0A4R7RLG0</accession>
<evidence type="ECO:0000313" key="2">
    <source>
        <dbReference type="Proteomes" id="UP000295662"/>
    </source>
</evidence>
<dbReference type="GO" id="GO:0003677">
    <property type="term" value="F:DNA binding"/>
    <property type="evidence" value="ECO:0007669"/>
    <property type="project" value="UniProtKB-KW"/>
</dbReference>
<dbReference type="Proteomes" id="UP000295662">
    <property type="component" value="Unassembled WGS sequence"/>
</dbReference>
<dbReference type="Gene3D" id="3.90.1150.30">
    <property type="match status" value="1"/>
</dbReference>
<comment type="caution">
    <text evidence="1">The sequence shown here is derived from an EMBL/GenBank/DDBJ whole genome shotgun (WGS) entry which is preliminary data.</text>
</comment>
<dbReference type="InterPro" id="IPR007351">
    <property type="entry name" value="YjbR"/>
</dbReference>
<reference evidence="1 2" key="1">
    <citation type="submission" date="2019-03" db="EMBL/GenBank/DDBJ databases">
        <title>Genomic Encyclopedia of Archaeal and Bacterial Type Strains, Phase II (KMG-II): from individual species to whole genera.</title>
        <authorList>
            <person name="Goeker M."/>
        </authorList>
    </citation>
    <scope>NUCLEOTIDE SEQUENCE [LARGE SCALE GENOMIC DNA]</scope>
    <source>
        <strain evidence="1 2">ATCC 25309</strain>
    </source>
</reference>
<dbReference type="PANTHER" id="PTHR35145">
    <property type="entry name" value="CYTOPLASMIC PROTEIN-RELATED"/>
    <property type="match status" value="1"/>
</dbReference>
<keyword evidence="2" id="KW-1185">Reference proteome</keyword>
<dbReference type="OrthoDB" id="9789813at2"/>
<organism evidence="1 2">
    <name type="scientific">Prosthecobacter fusiformis</name>
    <dbReference type="NCBI Taxonomy" id="48464"/>
    <lineage>
        <taxon>Bacteria</taxon>
        <taxon>Pseudomonadati</taxon>
        <taxon>Verrucomicrobiota</taxon>
        <taxon>Verrucomicrobiia</taxon>
        <taxon>Verrucomicrobiales</taxon>
        <taxon>Verrucomicrobiaceae</taxon>
        <taxon>Prosthecobacter</taxon>
    </lineage>
</organism>
<dbReference type="AlphaFoldDB" id="A0A4R7RLG0"/>
<dbReference type="SUPFAM" id="SSF142906">
    <property type="entry name" value="YjbR-like"/>
    <property type="match status" value="1"/>
</dbReference>
<proteinExistence type="predicted"/>
<dbReference type="RefSeq" id="WP_133797164.1">
    <property type="nucleotide sequence ID" value="NZ_SOCA01000011.1"/>
</dbReference>